<dbReference type="Proteomes" id="UP000014634">
    <property type="component" value="Unassembled WGS sequence"/>
</dbReference>
<dbReference type="RefSeq" id="WP_016522266.1">
    <property type="nucleotide sequence ID" value="NZ_KE332517.1"/>
</dbReference>
<proteinExistence type="predicted"/>
<comment type="caution">
    <text evidence="2">The sequence shown here is derived from an EMBL/GenBank/DDBJ whole genome shotgun (WGS) entry which is preliminary data.</text>
</comment>
<evidence type="ECO:0000313" key="3">
    <source>
        <dbReference type="Proteomes" id="UP000014634"/>
    </source>
</evidence>
<accession>A0AA87NSC0</accession>
<name>A0AA87NSC0_TREMD</name>
<protein>
    <recommendedName>
        <fullName evidence="4">AAA domain-containing protein</fullName>
    </recommendedName>
</protein>
<gene>
    <name evidence="2" type="ORF">HMPREF9195_00268</name>
</gene>
<evidence type="ECO:0000313" key="2">
    <source>
        <dbReference type="EMBL" id="EPF29567.1"/>
    </source>
</evidence>
<keyword evidence="1" id="KW-0472">Membrane</keyword>
<dbReference type="EMBL" id="ATFE01000003">
    <property type="protein sequence ID" value="EPF29567.1"/>
    <property type="molecule type" value="Genomic_DNA"/>
</dbReference>
<organism evidence="2 3">
    <name type="scientific">Treponema medium ATCC 700293</name>
    <dbReference type="NCBI Taxonomy" id="1125700"/>
    <lineage>
        <taxon>Bacteria</taxon>
        <taxon>Pseudomonadati</taxon>
        <taxon>Spirochaetota</taxon>
        <taxon>Spirochaetia</taxon>
        <taxon>Spirochaetales</taxon>
        <taxon>Treponemataceae</taxon>
        <taxon>Treponema</taxon>
    </lineage>
</organism>
<reference evidence="2 3" key="1">
    <citation type="submission" date="2013-04" db="EMBL/GenBank/DDBJ databases">
        <title>The Genome Sequence of Treponema medium ATCC 700293.</title>
        <authorList>
            <consortium name="The Broad Institute Genomics Platform"/>
            <person name="Earl A."/>
            <person name="Ward D."/>
            <person name="Feldgarden M."/>
            <person name="Gevers D."/>
            <person name="Leonetti C."/>
            <person name="Blanton J.M."/>
            <person name="Dewhirst F.E."/>
            <person name="Izard J."/>
            <person name="Walker B."/>
            <person name="Young S."/>
            <person name="Zeng Q."/>
            <person name="Gargeya S."/>
            <person name="Fitzgerald M."/>
            <person name="Haas B."/>
            <person name="Abouelleil A."/>
            <person name="Allen A.W."/>
            <person name="Alvarado L."/>
            <person name="Arachchi H.M."/>
            <person name="Berlin A.M."/>
            <person name="Chapman S.B."/>
            <person name="Gainer-Dewar J."/>
            <person name="Goldberg J."/>
            <person name="Griggs A."/>
            <person name="Gujja S."/>
            <person name="Hansen M."/>
            <person name="Howarth C."/>
            <person name="Imamovic A."/>
            <person name="Ireland A."/>
            <person name="Larimer J."/>
            <person name="McCowan C."/>
            <person name="Murphy C."/>
            <person name="Pearson M."/>
            <person name="Poon T.W."/>
            <person name="Priest M."/>
            <person name="Roberts A."/>
            <person name="Saif S."/>
            <person name="Shea T."/>
            <person name="Sisk P."/>
            <person name="Sykes S."/>
            <person name="Wortman J."/>
            <person name="Nusbaum C."/>
            <person name="Birren B."/>
        </authorList>
    </citation>
    <scope>NUCLEOTIDE SEQUENCE [LARGE SCALE GENOMIC DNA]</scope>
    <source>
        <strain evidence="2 3">ATCC 700293</strain>
    </source>
</reference>
<keyword evidence="1" id="KW-1133">Transmembrane helix</keyword>
<evidence type="ECO:0008006" key="4">
    <source>
        <dbReference type="Google" id="ProtNLM"/>
    </source>
</evidence>
<feature type="transmembrane region" description="Helical" evidence="1">
    <location>
        <begin position="260"/>
        <end position="288"/>
    </location>
</feature>
<sequence>MSKIRIKDFGPIHSGFQKDNFFDIKKLTLFVGHQGAGKSSVAKLVSSFEWLEKALLRRDLPSKILSENTVRTSSFFKELFNYHNILSYFSDKTEIDYIGQYCHFTIRGKNLTLENKKTEDSIYEMPKIIYIPSERSFISSVESPETISGIAPALHTFLEESLKAGRNLDGMKFKLPIKNIFLQYNKDKKEFFIMDNNAKYKINLTESASGFQSSSLLSLVSTYLSGCIDKPDFDSKRKMPVELQENVIAKYNKLLSVMGVAASFLGVVLSSSFLIPAGLMAILTAAGISLPPNKKKQSGDDKLASTVKKYFEGVMPLYFFNIVEEPEQNLFPNSQKDVVFHLLKCLNKNTNNKLLVTTHSPYVLETFNNCIYAGTLQKRGVDVKNIIALPYQIQYDDVAAYAIKKGSIIDIKRNDLYQIDPAEIDLYSSEINEVYTKLLDADYERTDEKNT</sequence>
<evidence type="ECO:0000256" key="1">
    <source>
        <dbReference type="SAM" id="Phobius"/>
    </source>
</evidence>
<dbReference type="AlphaFoldDB" id="A0AA87NSC0"/>
<keyword evidence="1" id="KW-0812">Transmembrane</keyword>